<dbReference type="AlphaFoldDB" id="A0A4D8PNV8"/>
<dbReference type="Proteomes" id="UP000298595">
    <property type="component" value="Plasmid p5"/>
</dbReference>
<accession>A0A4D8PNV8</accession>
<reference evidence="1 2" key="1">
    <citation type="submission" date="2018-09" db="EMBL/GenBank/DDBJ databases">
        <title>Whole genome based analysis of evolution and adaptive divergence in Indian and Brazilian strains of Azospirillum brasilense.</title>
        <authorList>
            <person name="Singh C."/>
            <person name="Tripathi A.K."/>
        </authorList>
    </citation>
    <scope>NUCLEOTIDE SEQUENCE [LARGE SCALE GENOMIC DNA]</scope>
    <source>
        <strain evidence="1 2">MTCC4035</strain>
        <plasmid evidence="1 2">p5</plasmid>
    </source>
</reference>
<evidence type="ECO:0000313" key="1">
    <source>
        <dbReference type="EMBL" id="QCO00164.1"/>
    </source>
</evidence>
<geneLocation type="plasmid" evidence="1 2">
    <name>p5</name>
</geneLocation>
<dbReference type="EMBL" id="CP032326">
    <property type="protein sequence ID" value="QCO00164.1"/>
    <property type="molecule type" value="Genomic_DNA"/>
</dbReference>
<protein>
    <submittedName>
        <fullName evidence="1">Plasmid maintenance system killer protein</fullName>
    </submittedName>
</protein>
<gene>
    <name evidence="1" type="ORF">D3093_33460</name>
</gene>
<dbReference type="Gene3D" id="3.30.2310.20">
    <property type="entry name" value="RelE-like"/>
    <property type="match status" value="1"/>
</dbReference>
<dbReference type="InterPro" id="IPR035093">
    <property type="entry name" value="RelE/ParE_toxin_dom_sf"/>
</dbReference>
<dbReference type="SUPFAM" id="SSF143011">
    <property type="entry name" value="RelE-like"/>
    <property type="match status" value="1"/>
</dbReference>
<name>A0A4D8PNV8_9PROT</name>
<dbReference type="KEGG" id="aare:D3093_33460"/>
<keyword evidence="1" id="KW-0614">Plasmid</keyword>
<dbReference type="InterPro" id="IPR007711">
    <property type="entry name" value="HigB-1"/>
</dbReference>
<evidence type="ECO:0000313" key="2">
    <source>
        <dbReference type="Proteomes" id="UP000298595"/>
    </source>
</evidence>
<proteinExistence type="predicted"/>
<sequence>MIRTIQNKALRRHFETGKADKLPVQGAAIARVGRILLALDAATKPEDMNLPGYHFHGLEGTPQRWSVRVTANYRITFAWDAPDAIDVDLEDDH</sequence>
<dbReference type="RefSeq" id="WP_137118875.1">
    <property type="nucleotide sequence ID" value="NZ_CP032326.1"/>
</dbReference>
<organism evidence="1 2">
    <name type="scientific">Azospirillum argentinense</name>
    <dbReference type="NCBI Taxonomy" id="2970906"/>
    <lineage>
        <taxon>Bacteria</taxon>
        <taxon>Pseudomonadati</taxon>
        <taxon>Pseudomonadota</taxon>
        <taxon>Alphaproteobacteria</taxon>
        <taxon>Rhodospirillales</taxon>
        <taxon>Azospirillaceae</taxon>
        <taxon>Azospirillum</taxon>
    </lineage>
</organism>
<dbReference type="Pfam" id="PF05015">
    <property type="entry name" value="HigB-like_toxin"/>
    <property type="match status" value="1"/>
</dbReference>